<dbReference type="InterPro" id="IPR016187">
    <property type="entry name" value="CTDL_fold"/>
</dbReference>
<accession>A0AAV4FHX2</accession>
<proteinExistence type="predicted"/>
<dbReference type="SUPFAM" id="SSF56436">
    <property type="entry name" value="C-type lectin-like"/>
    <property type="match status" value="1"/>
</dbReference>
<protein>
    <recommendedName>
        <fullName evidence="4">C-type lectin domain-containing protein</fullName>
    </recommendedName>
</protein>
<evidence type="ECO:0008006" key="4">
    <source>
        <dbReference type="Google" id="ProtNLM"/>
    </source>
</evidence>
<organism evidence="2 3">
    <name type="scientific">Elysia marginata</name>
    <dbReference type="NCBI Taxonomy" id="1093978"/>
    <lineage>
        <taxon>Eukaryota</taxon>
        <taxon>Metazoa</taxon>
        <taxon>Spiralia</taxon>
        <taxon>Lophotrochozoa</taxon>
        <taxon>Mollusca</taxon>
        <taxon>Gastropoda</taxon>
        <taxon>Heterobranchia</taxon>
        <taxon>Euthyneura</taxon>
        <taxon>Panpulmonata</taxon>
        <taxon>Sacoglossa</taxon>
        <taxon>Placobranchoidea</taxon>
        <taxon>Plakobranchidae</taxon>
        <taxon>Elysia</taxon>
    </lineage>
</organism>
<dbReference type="EMBL" id="BMAT01000753">
    <property type="protein sequence ID" value="GFR72534.1"/>
    <property type="molecule type" value="Genomic_DNA"/>
</dbReference>
<dbReference type="AlphaFoldDB" id="A0AAV4FHX2"/>
<name>A0AAV4FHX2_9GAST</name>
<dbReference type="InterPro" id="IPR016186">
    <property type="entry name" value="C-type_lectin-like/link_sf"/>
</dbReference>
<feature type="compositionally biased region" description="Acidic residues" evidence="1">
    <location>
        <begin position="40"/>
        <end position="53"/>
    </location>
</feature>
<sequence length="173" mass="18990">MPIADLVHVLDDNDDNDDDDDDNDNDEEEDDGYGNCGNDDCNDDDDDDDDDNDEDKRQDIRTSKGFMSSAMFSLAELSDMVGTRRLVIVAVGLLVLLTEEISGNLNADQNVPVDGCPIGWHGNFSVCIKLSGVDDERQWADARRACISEGGDLVKVGNEKMNNFLEGKNAIKV</sequence>
<keyword evidence="3" id="KW-1185">Reference proteome</keyword>
<dbReference type="Proteomes" id="UP000762676">
    <property type="component" value="Unassembled WGS sequence"/>
</dbReference>
<evidence type="ECO:0000256" key="1">
    <source>
        <dbReference type="SAM" id="MobiDB-lite"/>
    </source>
</evidence>
<comment type="caution">
    <text evidence="2">The sequence shown here is derived from an EMBL/GenBank/DDBJ whole genome shotgun (WGS) entry which is preliminary data.</text>
</comment>
<dbReference type="Gene3D" id="3.10.100.10">
    <property type="entry name" value="Mannose-Binding Protein A, subunit A"/>
    <property type="match status" value="1"/>
</dbReference>
<gene>
    <name evidence="2" type="ORF">ElyMa_000382000</name>
</gene>
<feature type="region of interest" description="Disordered" evidence="1">
    <location>
        <begin position="1"/>
        <end position="62"/>
    </location>
</feature>
<reference evidence="2 3" key="1">
    <citation type="journal article" date="2021" name="Elife">
        <title>Chloroplast acquisition without the gene transfer in kleptoplastic sea slugs, Plakobranchus ocellatus.</title>
        <authorList>
            <person name="Maeda T."/>
            <person name="Takahashi S."/>
            <person name="Yoshida T."/>
            <person name="Shimamura S."/>
            <person name="Takaki Y."/>
            <person name="Nagai Y."/>
            <person name="Toyoda A."/>
            <person name="Suzuki Y."/>
            <person name="Arimoto A."/>
            <person name="Ishii H."/>
            <person name="Satoh N."/>
            <person name="Nishiyama T."/>
            <person name="Hasebe M."/>
            <person name="Maruyama T."/>
            <person name="Minagawa J."/>
            <person name="Obokata J."/>
            <person name="Shigenobu S."/>
        </authorList>
    </citation>
    <scope>NUCLEOTIDE SEQUENCE [LARGE SCALE GENOMIC DNA]</scope>
</reference>
<dbReference type="CDD" id="cd00037">
    <property type="entry name" value="CLECT"/>
    <property type="match status" value="1"/>
</dbReference>
<feature type="compositionally biased region" description="Acidic residues" evidence="1">
    <location>
        <begin position="12"/>
        <end position="32"/>
    </location>
</feature>
<evidence type="ECO:0000313" key="2">
    <source>
        <dbReference type="EMBL" id="GFR72534.1"/>
    </source>
</evidence>
<evidence type="ECO:0000313" key="3">
    <source>
        <dbReference type="Proteomes" id="UP000762676"/>
    </source>
</evidence>